<sequence>MTEAPALGPRLTPHTLAQFARRAGITHSYARKLYSAVPSRLPDPDEYDADHRPLWYPDTIDAWAASTGRPADEGALWLLRAPAVSGPAEVRFRGLVDRPVVPGGRPMRLHATVYGTDHGPLVVIMPTDEEPDRWTWVGDYALVAADLVAPRFWSDTIVVVDLGGSLPRPYQRTVQHGPGSGTEIVLGSWSEDYEPILSCFTLRVDPEPAAQDTAGMPVDAIEPTLRDRALRLLGRVQPPEEAAPPPRPQPRAQERRPVTCAQLKRVLGVDLPQWLAGTRLPAVLERARAYHGTLTIPDRITPWPATLDRLQAAHTADMAEHFPAAFALLAADAADMRAAVRRVLDAQPVRGDGWYLAARPANPELPLHLETATAALPSPRDLDPTQIRAELIELRQTEAELPADTKTAPEGPAYEHAVALLAVAAETHHPQLAVDTCVIESGDLAGVAAQQWREGLTPHPAPKDVLRTRRGHRLLNGRPADQVRELLVDYAGRLVCLFDGGPRADVPYWHAEWPVGWPTEWNASTVIAADPDNDEESGGQPVLALTTTADGVRAEPVPLLPDRRDGDTFAFGYDGHGPGVLYDALVRIAVCSHRGFQPAIDPGSGSALWQAITHRGPLRLRWADVQKWAKQDAAHELRH</sequence>
<dbReference type="OrthoDB" id="3920432at2"/>
<comment type="caution">
    <text evidence="2">The sequence shown here is derived from an EMBL/GenBank/DDBJ whole genome shotgun (WGS) entry which is preliminary data.</text>
</comment>
<feature type="region of interest" description="Disordered" evidence="1">
    <location>
        <begin position="235"/>
        <end position="256"/>
    </location>
</feature>
<name>A0A5C4JH51_9ACTN</name>
<dbReference type="AlphaFoldDB" id="A0A5C4JH51"/>
<organism evidence="2 3">
    <name type="scientific">Actinomadura soli</name>
    <dbReference type="NCBI Taxonomy" id="2508997"/>
    <lineage>
        <taxon>Bacteria</taxon>
        <taxon>Bacillati</taxon>
        <taxon>Actinomycetota</taxon>
        <taxon>Actinomycetes</taxon>
        <taxon>Streptosporangiales</taxon>
        <taxon>Thermomonosporaceae</taxon>
        <taxon>Actinomadura</taxon>
    </lineage>
</organism>
<dbReference type="RefSeq" id="WP_138644955.1">
    <property type="nucleotide sequence ID" value="NZ_VCKW01000041.1"/>
</dbReference>
<evidence type="ECO:0000313" key="3">
    <source>
        <dbReference type="Proteomes" id="UP000309174"/>
    </source>
</evidence>
<dbReference type="Proteomes" id="UP000309174">
    <property type="component" value="Unassembled WGS sequence"/>
</dbReference>
<dbReference type="EMBL" id="VCKW01000041">
    <property type="protein sequence ID" value="TMR03404.1"/>
    <property type="molecule type" value="Genomic_DNA"/>
</dbReference>
<accession>A0A5C4JH51</accession>
<evidence type="ECO:0000256" key="1">
    <source>
        <dbReference type="SAM" id="MobiDB-lite"/>
    </source>
</evidence>
<proteinExistence type="predicted"/>
<evidence type="ECO:0000313" key="2">
    <source>
        <dbReference type="EMBL" id="TMR03404.1"/>
    </source>
</evidence>
<keyword evidence="3" id="KW-1185">Reference proteome</keyword>
<reference evidence="2 3" key="1">
    <citation type="submission" date="2019-05" db="EMBL/GenBank/DDBJ databases">
        <title>Draft genome sequence of Actinomadura sp. 14C53.</title>
        <authorList>
            <person name="Saricaoglu S."/>
            <person name="Isik K."/>
        </authorList>
    </citation>
    <scope>NUCLEOTIDE SEQUENCE [LARGE SCALE GENOMIC DNA]</scope>
    <source>
        <strain evidence="2 3">14C53</strain>
    </source>
</reference>
<gene>
    <name evidence="2" type="ORF">ETD83_10890</name>
</gene>
<protein>
    <submittedName>
        <fullName evidence="2">Uncharacterized protein</fullName>
    </submittedName>
</protein>